<dbReference type="GO" id="GO:0003700">
    <property type="term" value="F:DNA-binding transcription factor activity"/>
    <property type="evidence" value="ECO:0007669"/>
    <property type="project" value="InterPro"/>
</dbReference>
<dbReference type="PROSITE" id="PS01124">
    <property type="entry name" value="HTH_ARAC_FAMILY_2"/>
    <property type="match status" value="1"/>
</dbReference>
<dbReference type="Proteomes" id="UP000050454">
    <property type="component" value="Unassembled WGS sequence"/>
</dbReference>
<dbReference type="SUPFAM" id="SSF46689">
    <property type="entry name" value="Homeodomain-like"/>
    <property type="match status" value="1"/>
</dbReference>
<dbReference type="RefSeq" id="WP_055151684.1">
    <property type="nucleotide sequence ID" value="NZ_JXSZ01000015.1"/>
</dbReference>
<keyword evidence="1" id="KW-0805">Transcription regulation</keyword>
<dbReference type="InterPro" id="IPR018060">
    <property type="entry name" value="HTH_AraC"/>
</dbReference>
<keyword evidence="6" id="KW-1185">Reference proteome</keyword>
<dbReference type="PANTHER" id="PTHR43280">
    <property type="entry name" value="ARAC-FAMILY TRANSCRIPTIONAL REGULATOR"/>
    <property type="match status" value="1"/>
</dbReference>
<evidence type="ECO:0000256" key="1">
    <source>
        <dbReference type="ARBA" id="ARBA00023015"/>
    </source>
</evidence>
<dbReference type="Pfam" id="PF12833">
    <property type="entry name" value="HTH_18"/>
    <property type="match status" value="1"/>
</dbReference>
<evidence type="ECO:0000313" key="5">
    <source>
        <dbReference type="EMBL" id="KPM46773.1"/>
    </source>
</evidence>
<dbReference type="OrthoDB" id="9793451at2"/>
<accession>A0A0P7C0I5</accession>
<reference evidence="5 6" key="1">
    <citation type="submission" date="2015-07" db="EMBL/GenBank/DDBJ databases">
        <title>The draft genome sequence of Leadbetterella sp. JN14-9.</title>
        <authorList>
            <person name="Liu Y."/>
            <person name="Du J."/>
            <person name="Shao Z."/>
        </authorList>
    </citation>
    <scope>NUCLEOTIDE SEQUENCE [LARGE SCALE GENOMIC DNA]</scope>
    <source>
        <strain evidence="5 6">JN14-9</strain>
    </source>
</reference>
<dbReference type="EMBL" id="LGTQ01000015">
    <property type="protein sequence ID" value="KPM46773.1"/>
    <property type="molecule type" value="Genomic_DNA"/>
</dbReference>
<dbReference type="SMART" id="SM00342">
    <property type="entry name" value="HTH_ARAC"/>
    <property type="match status" value="1"/>
</dbReference>
<dbReference type="AlphaFoldDB" id="A0A0P7C0I5"/>
<organism evidence="5 6">
    <name type="scientific">Jiulongibacter sediminis</name>
    <dbReference type="NCBI Taxonomy" id="1605367"/>
    <lineage>
        <taxon>Bacteria</taxon>
        <taxon>Pseudomonadati</taxon>
        <taxon>Bacteroidota</taxon>
        <taxon>Cytophagia</taxon>
        <taxon>Cytophagales</taxon>
        <taxon>Leadbetterellaceae</taxon>
        <taxon>Jiulongibacter</taxon>
    </lineage>
</organism>
<evidence type="ECO:0000313" key="6">
    <source>
        <dbReference type="Proteomes" id="UP000050454"/>
    </source>
</evidence>
<evidence type="ECO:0000256" key="2">
    <source>
        <dbReference type="ARBA" id="ARBA00023125"/>
    </source>
</evidence>
<sequence>MESEIKSRIPNLRPSDFDQYIFGNWKPETGSFYEKFHIERIERYKEHLNLPVLPHRRSVYFFLFVSCGWSVRSKGLTEYTIPENHFFCLPPDQITALTSISEDIEGFYCHFRADIFNHPLLQKDLCRQFNFWRISGNPLVKIHSPENFKDQLLRLETEYRKAEGNRFELIPLYLASLFKEMELENPGQVENQPSAASQLTGAYKDLLSEQIHMIHSVQMAAELLHISPNHLNKSVKKVTGKTAQNLLDEMKVLEARVLLRQTAIPVQEIAAYLGKLDLSSFSRHFKKWTGMSPKEYRKSSF</sequence>
<keyword evidence="2" id="KW-0238">DNA-binding</keyword>
<evidence type="ECO:0000259" key="4">
    <source>
        <dbReference type="PROSITE" id="PS01124"/>
    </source>
</evidence>
<name>A0A0P7C0I5_9BACT</name>
<proteinExistence type="predicted"/>
<comment type="caution">
    <text evidence="5">The sequence shown here is derived from an EMBL/GenBank/DDBJ whole genome shotgun (WGS) entry which is preliminary data.</text>
</comment>
<protein>
    <recommendedName>
        <fullName evidence="4">HTH araC/xylS-type domain-containing protein</fullName>
    </recommendedName>
</protein>
<dbReference type="PANTHER" id="PTHR43280:SF32">
    <property type="entry name" value="TRANSCRIPTIONAL REGULATORY PROTEIN"/>
    <property type="match status" value="1"/>
</dbReference>
<dbReference type="InterPro" id="IPR009057">
    <property type="entry name" value="Homeodomain-like_sf"/>
</dbReference>
<dbReference type="STRING" id="1605367.AFM12_18635"/>
<feature type="domain" description="HTH araC/xylS-type" evidence="4">
    <location>
        <begin position="197"/>
        <end position="299"/>
    </location>
</feature>
<dbReference type="GO" id="GO:0043565">
    <property type="term" value="F:sequence-specific DNA binding"/>
    <property type="evidence" value="ECO:0007669"/>
    <property type="project" value="InterPro"/>
</dbReference>
<keyword evidence="3" id="KW-0804">Transcription</keyword>
<dbReference type="Gene3D" id="1.10.10.60">
    <property type="entry name" value="Homeodomain-like"/>
    <property type="match status" value="1"/>
</dbReference>
<gene>
    <name evidence="5" type="ORF">AFM12_18635</name>
</gene>
<dbReference type="PATRIC" id="fig|1605367.3.peg.1169"/>
<evidence type="ECO:0000256" key="3">
    <source>
        <dbReference type="ARBA" id="ARBA00023163"/>
    </source>
</evidence>